<evidence type="ECO:0000256" key="6">
    <source>
        <dbReference type="SAM" id="MobiDB-lite"/>
    </source>
</evidence>
<evidence type="ECO:0000313" key="10">
    <source>
        <dbReference type="EMBL" id="KAG2459357.1"/>
    </source>
</evidence>
<dbReference type="GO" id="GO:0031267">
    <property type="term" value="F:small GTPase binding"/>
    <property type="evidence" value="ECO:0007669"/>
    <property type="project" value="TreeGrafter"/>
</dbReference>
<keyword evidence="3 7" id="KW-1133">Transmembrane helix</keyword>
<evidence type="ECO:0000256" key="3">
    <source>
        <dbReference type="ARBA" id="ARBA00022989"/>
    </source>
</evidence>
<evidence type="ECO:0000256" key="1">
    <source>
        <dbReference type="ARBA" id="ARBA00022692"/>
    </source>
</evidence>
<reference evidence="10 11" key="1">
    <citation type="journal article" date="2021" name="Cell">
        <title>Tracing the genetic footprints of vertebrate landing in non-teleost ray-finned fishes.</title>
        <authorList>
            <person name="Bi X."/>
            <person name="Wang K."/>
            <person name="Yang L."/>
            <person name="Pan H."/>
            <person name="Jiang H."/>
            <person name="Wei Q."/>
            <person name="Fang M."/>
            <person name="Yu H."/>
            <person name="Zhu C."/>
            <person name="Cai Y."/>
            <person name="He Y."/>
            <person name="Gan X."/>
            <person name="Zeng H."/>
            <person name="Yu D."/>
            <person name="Zhu Y."/>
            <person name="Jiang H."/>
            <person name="Qiu Q."/>
            <person name="Yang H."/>
            <person name="Zhang Y.E."/>
            <person name="Wang W."/>
            <person name="Zhu M."/>
            <person name="He S."/>
            <person name="Zhang G."/>
        </authorList>
    </citation>
    <scope>NUCLEOTIDE SEQUENCE [LARGE SCALE GENOMIC DNA]</scope>
    <source>
        <strain evidence="10">Bchr_013</strain>
    </source>
</reference>
<evidence type="ECO:0000259" key="8">
    <source>
        <dbReference type="Pfam" id="PF17047"/>
    </source>
</evidence>
<dbReference type="PROSITE" id="PS00626">
    <property type="entry name" value="RCC1_2"/>
    <property type="match status" value="2"/>
</dbReference>
<feature type="compositionally biased region" description="Basic and acidic residues" evidence="6">
    <location>
        <begin position="133"/>
        <end position="151"/>
    </location>
</feature>
<evidence type="ECO:0000256" key="7">
    <source>
        <dbReference type="SAM" id="Phobius"/>
    </source>
</evidence>
<feature type="region of interest" description="Disordered" evidence="6">
    <location>
        <begin position="336"/>
        <end position="381"/>
    </location>
</feature>
<feature type="domain" description="RCC1-like" evidence="9">
    <location>
        <begin position="406"/>
        <end position="704"/>
    </location>
</feature>
<feature type="transmembrane region" description="Helical" evidence="7">
    <location>
        <begin position="181"/>
        <end position="211"/>
    </location>
</feature>
<evidence type="ECO:0000313" key="11">
    <source>
        <dbReference type="Proteomes" id="UP000886611"/>
    </source>
</evidence>
<dbReference type="InterPro" id="IPR058923">
    <property type="entry name" value="RCC1-like_dom"/>
</dbReference>
<evidence type="ECO:0000256" key="2">
    <source>
        <dbReference type="ARBA" id="ARBA00022737"/>
    </source>
</evidence>
<dbReference type="InterPro" id="IPR009091">
    <property type="entry name" value="RCC1/BLIP-II"/>
</dbReference>
<dbReference type="PROSITE" id="PS50012">
    <property type="entry name" value="RCC1_3"/>
    <property type="match status" value="4"/>
</dbReference>
<feature type="coiled-coil region" evidence="5">
    <location>
        <begin position="6"/>
        <end position="33"/>
    </location>
</feature>
<feature type="region of interest" description="Disordered" evidence="6">
    <location>
        <begin position="125"/>
        <end position="157"/>
    </location>
</feature>
<dbReference type="AlphaFoldDB" id="A0A8X8BM67"/>
<comment type="caution">
    <text evidence="10">The sequence shown here is derived from an EMBL/GenBank/DDBJ whole genome shotgun (WGS) entry which is preliminary data.</text>
</comment>
<keyword evidence="5" id="KW-0175">Coiled coil</keyword>
<evidence type="ECO:0000256" key="4">
    <source>
        <dbReference type="PROSITE-ProRule" id="PRU00235"/>
    </source>
</evidence>
<dbReference type="InterPro" id="IPR000408">
    <property type="entry name" value="Reg_chr_condens"/>
</dbReference>
<dbReference type="Proteomes" id="UP000886611">
    <property type="component" value="Unassembled WGS sequence"/>
</dbReference>
<dbReference type="PRINTS" id="PR00633">
    <property type="entry name" value="RCCNDNSATION"/>
</dbReference>
<keyword evidence="1 7" id="KW-0812">Transmembrane</keyword>
<feature type="repeat" description="RCC1" evidence="4">
    <location>
        <begin position="573"/>
        <end position="648"/>
    </location>
</feature>
<dbReference type="EMBL" id="JAATIS010005477">
    <property type="protein sequence ID" value="KAG2459357.1"/>
    <property type="molecule type" value="Genomic_DNA"/>
</dbReference>
<accession>A0A8X8BM67</accession>
<keyword evidence="2" id="KW-0677">Repeat</keyword>
<evidence type="ECO:0000256" key="5">
    <source>
        <dbReference type="SAM" id="Coils"/>
    </source>
</evidence>
<feature type="compositionally biased region" description="Acidic residues" evidence="6">
    <location>
        <begin position="358"/>
        <end position="367"/>
    </location>
</feature>
<sequence>MCTKEKRLLKENLEKKEAELRGLRRHFKRFSKAVKRFDEIKTWSDMVVSELIELHNEISEIVTGAPNENSHDVRAHRYIAKFDAFGVGMDLLKVKVVNLREETDHLHKELSDLLREKLMLSVKEPTGKVSKNNSEEKKAEEPVPRQEEKTPGLEGPLETQTALNATEPEIQKPSTASRCQALLYIVCPLWVVYVIGYFGCSFLWVIVVVIVKLQYSWRKEDREQQQQQALQDENLSDGQPSWVAVPDLEKSKWFNKILKQAWPSSCRYLEKMIVDSVTSHLRDNKFLKMLRFTRFSLGDKPPHVIGVKGYNPNKDQVILDLYLRLNIMPRKKVTDISGNGGIKRKRAGGRKKDRDFSSEDEFDDFEQENTKKPGKTATKSGMQPVTVADDVKEKIKLESSKFKGQLLICGATNWDLIGRKEVPKQQAAYRNLGQNLWGPHRYGCMSGIQVRMVVSGPCAAHSLIITTEGKLWSWGRNDKGQLGHCDTKRVEIPKLVEALASEVIVTAACGRNHTLALTENGSVFSFGENKLGQLGHGNQTDAVSAPAQIQYNGQPIVKVACGAEFSMVVDCKGNLYSFGCPEYGQLGHNSDGKFIARAQRIEFDCELIPRRVAIFIEKTKDGQILPVPNVVVRDVACGVNHTLVLDSQKRVFSWGFGGYGRLGHAEQKDEMVPRLVKLFDFPGRGATQIYTGYQCSFAVSETDTIIIQFPKRLIQAWVLGQLVPLPAIIGCKSGTILGHVASPLQGKPTRVAMGYSHTLVIARDENEQDKEKLKKLPEYNPRIL</sequence>
<dbReference type="InterPro" id="IPR039010">
    <property type="entry name" value="Synaptotagmin_SMP"/>
</dbReference>
<feature type="domain" description="Synaptotagmin SMP" evidence="8">
    <location>
        <begin position="247"/>
        <end position="323"/>
    </location>
</feature>
<dbReference type="Pfam" id="PF17047">
    <property type="entry name" value="SMP_LBD"/>
    <property type="match status" value="1"/>
</dbReference>
<dbReference type="Gene3D" id="2.130.10.30">
    <property type="entry name" value="Regulator of chromosome condensation 1/beta-lactamase-inhibitor protein II"/>
    <property type="match status" value="2"/>
</dbReference>
<dbReference type="SUPFAM" id="SSF50985">
    <property type="entry name" value="RCC1/BLIP-II"/>
    <property type="match status" value="1"/>
</dbReference>
<organism evidence="10 11">
    <name type="scientific">Polypterus senegalus</name>
    <name type="common">Senegal bichir</name>
    <dbReference type="NCBI Taxonomy" id="55291"/>
    <lineage>
        <taxon>Eukaryota</taxon>
        <taxon>Metazoa</taxon>
        <taxon>Chordata</taxon>
        <taxon>Craniata</taxon>
        <taxon>Vertebrata</taxon>
        <taxon>Euteleostomi</taxon>
        <taxon>Actinopterygii</taxon>
        <taxon>Polypteriformes</taxon>
        <taxon>Polypteridae</taxon>
        <taxon>Polypterus</taxon>
    </lineage>
</organism>
<protein>
    <submittedName>
        <fullName evidence="10">RCC2 protein</fullName>
    </submittedName>
</protein>
<feature type="repeat" description="RCC1" evidence="4">
    <location>
        <begin position="521"/>
        <end position="572"/>
    </location>
</feature>
<name>A0A8X8BM67_POLSE</name>
<evidence type="ECO:0000259" key="9">
    <source>
        <dbReference type="Pfam" id="PF25390"/>
    </source>
</evidence>
<dbReference type="PANTHER" id="PTHR46207:SF1">
    <property type="entry name" value="PROTEIN RCC2"/>
    <property type="match status" value="1"/>
</dbReference>
<dbReference type="PANTHER" id="PTHR46207">
    <property type="entry name" value="PROTEIN RCC2"/>
    <property type="match status" value="1"/>
</dbReference>
<feature type="repeat" description="RCC1" evidence="4">
    <location>
        <begin position="469"/>
        <end position="520"/>
    </location>
</feature>
<dbReference type="Pfam" id="PF25390">
    <property type="entry name" value="WD40_RLD"/>
    <property type="match status" value="1"/>
</dbReference>
<keyword evidence="11" id="KW-1185">Reference proteome</keyword>
<dbReference type="InterPro" id="IPR028641">
    <property type="entry name" value="RCC2"/>
</dbReference>
<proteinExistence type="predicted"/>
<gene>
    <name evidence="10" type="primary">Rcc2</name>
    <name evidence="10" type="ORF">GTO96_0018889</name>
</gene>
<dbReference type="FunFam" id="2.130.10.30:FF:000022">
    <property type="entry name" value="RCC2 isoform 1"/>
    <property type="match status" value="1"/>
</dbReference>
<feature type="non-terminal residue" evidence="10">
    <location>
        <position position="784"/>
    </location>
</feature>
<keyword evidence="7" id="KW-0472">Membrane</keyword>
<feature type="non-terminal residue" evidence="10">
    <location>
        <position position="1"/>
    </location>
</feature>
<feature type="repeat" description="RCC1" evidence="4">
    <location>
        <begin position="649"/>
        <end position="702"/>
    </location>
</feature>
<dbReference type="GO" id="GO:0016020">
    <property type="term" value="C:membrane"/>
    <property type="evidence" value="ECO:0007669"/>
    <property type="project" value="TreeGrafter"/>
</dbReference>